<dbReference type="Pfam" id="PF00240">
    <property type="entry name" value="ubiquitin"/>
    <property type="match status" value="1"/>
</dbReference>
<feature type="compositionally biased region" description="Polar residues" evidence="1">
    <location>
        <begin position="355"/>
        <end position="375"/>
    </location>
</feature>
<feature type="compositionally biased region" description="Basic and acidic residues" evidence="1">
    <location>
        <begin position="386"/>
        <end position="395"/>
    </location>
</feature>
<dbReference type="PANTHER" id="PTHR23153">
    <property type="entry name" value="UBX-RELATED"/>
    <property type="match status" value="1"/>
</dbReference>
<comment type="caution">
    <text evidence="3">The sequence shown here is derived from an EMBL/GenBank/DDBJ whole genome shotgun (WGS) entry which is preliminary data.</text>
</comment>
<dbReference type="AlphaFoldDB" id="A0A1Z5JL72"/>
<reference evidence="3 4" key="1">
    <citation type="journal article" date="2015" name="Plant Cell">
        <title>Oil accumulation by the oleaginous diatom Fistulifera solaris as revealed by the genome and transcriptome.</title>
        <authorList>
            <person name="Tanaka T."/>
            <person name="Maeda Y."/>
            <person name="Veluchamy A."/>
            <person name="Tanaka M."/>
            <person name="Abida H."/>
            <person name="Marechal E."/>
            <person name="Bowler C."/>
            <person name="Muto M."/>
            <person name="Sunaga Y."/>
            <person name="Tanaka M."/>
            <person name="Yoshino T."/>
            <person name="Taniguchi T."/>
            <person name="Fukuda Y."/>
            <person name="Nemoto M."/>
            <person name="Matsumoto M."/>
            <person name="Wong P.S."/>
            <person name="Aburatani S."/>
            <person name="Fujibuchi W."/>
        </authorList>
    </citation>
    <scope>NUCLEOTIDE SEQUENCE [LARGE SCALE GENOMIC DNA]</scope>
    <source>
        <strain evidence="3 4">JPCC DA0580</strain>
    </source>
</reference>
<dbReference type="SMART" id="SM00213">
    <property type="entry name" value="UBQ"/>
    <property type="match status" value="1"/>
</dbReference>
<feature type="domain" description="Ubiquitin-like" evidence="2">
    <location>
        <begin position="6"/>
        <end position="81"/>
    </location>
</feature>
<dbReference type="InParanoid" id="A0A1Z5JL72"/>
<evidence type="ECO:0000313" key="3">
    <source>
        <dbReference type="EMBL" id="GAX14734.1"/>
    </source>
</evidence>
<evidence type="ECO:0000256" key="1">
    <source>
        <dbReference type="SAM" id="MobiDB-lite"/>
    </source>
</evidence>
<feature type="region of interest" description="Disordered" evidence="1">
    <location>
        <begin position="352"/>
        <end position="395"/>
    </location>
</feature>
<dbReference type="Pfam" id="PF09409">
    <property type="entry name" value="PUB"/>
    <property type="match status" value="1"/>
</dbReference>
<dbReference type="SUPFAM" id="SSF143503">
    <property type="entry name" value="PUG domain-like"/>
    <property type="match status" value="1"/>
</dbReference>
<dbReference type="InterPro" id="IPR029071">
    <property type="entry name" value="Ubiquitin-like_domsf"/>
</dbReference>
<dbReference type="PROSITE" id="PS50053">
    <property type="entry name" value="UBIQUITIN_2"/>
    <property type="match status" value="1"/>
</dbReference>
<dbReference type="Proteomes" id="UP000198406">
    <property type="component" value="Unassembled WGS sequence"/>
</dbReference>
<dbReference type="GO" id="GO:0005737">
    <property type="term" value="C:cytoplasm"/>
    <property type="evidence" value="ECO:0007669"/>
    <property type="project" value="TreeGrafter"/>
</dbReference>
<evidence type="ECO:0000259" key="2">
    <source>
        <dbReference type="PROSITE" id="PS50053"/>
    </source>
</evidence>
<dbReference type="SUPFAM" id="SSF54236">
    <property type="entry name" value="Ubiquitin-like"/>
    <property type="match status" value="1"/>
</dbReference>
<dbReference type="InterPro" id="IPR036339">
    <property type="entry name" value="PUB-like_dom_sf"/>
</dbReference>
<keyword evidence="4" id="KW-1185">Reference proteome</keyword>
<dbReference type="SMART" id="SM00580">
    <property type="entry name" value="PUG"/>
    <property type="match status" value="1"/>
</dbReference>
<dbReference type="InterPro" id="IPR018997">
    <property type="entry name" value="PUB_domain"/>
</dbReference>
<gene>
    <name evidence="3" type="ORF">FisN_11Hh277</name>
</gene>
<dbReference type="OrthoDB" id="47788at2759"/>
<dbReference type="PANTHER" id="PTHR23153:SF38">
    <property type="entry name" value="UBX DOMAIN-CONTAINING PROTEIN 6"/>
    <property type="match status" value="1"/>
</dbReference>
<dbReference type="CDD" id="cd17039">
    <property type="entry name" value="Ubl_ubiquitin_like"/>
    <property type="match status" value="1"/>
</dbReference>
<dbReference type="Gene3D" id="1.20.58.2190">
    <property type="match status" value="1"/>
</dbReference>
<organism evidence="3 4">
    <name type="scientific">Fistulifera solaris</name>
    <name type="common">Oleaginous diatom</name>
    <dbReference type="NCBI Taxonomy" id="1519565"/>
    <lineage>
        <taxon>Eukaryota</taxon>
        <taxon>Sar</taxon>
        <taxon>Stramenopiles</taxon>
        <taxon>Ochrophyta</taxon>
        <taxon>Bacillariophyta</taxon>
        <taxon>Bacillariophyceae</taxon>
        <taxon>Bacillariophycidae</taxon>
        <taxon>Naviculales</taxon>
        <taxon>Naviculaceae</taxon>
        <taxon>Fistulifera</taxon>
    </lineage>
</organism>
<dbReference type="EMBL" id="BDSP01000082">
    <property type="protein sequence ID" value="GAX14734.1"/>
    <property type="molecule type" value="Genomic_DNA"/>
</dbReference>
<evidence type="ECO:0000313" key="4">
    <source>
        <dbReference type="Proteomes" id="UP000198406"/>
    </source>
</evidence>
<dbReference type="CDD" id="cd09212">
    <property type="entry name" value="PUB"/>
    <property type="match status" value="1"/>
</dbReference>
<proteinExistence type="predicted"/>
<protein>
    <recommendedName>
        <fullName evidence="2">Ubiquitin-like domain-containing protein</fullName>
    </recommendedName>
</protein>
<name>A0A1Z5JL72_FISSO</name>
<sequence length="395" mass="42072">MSTLTVHLTITGADGAPKVPLTIEPSVTSTQLRQQAAEATKIPIESLKLIFRGRLISNNDTQLAVSEFKLEDGSVLHCMGKPAPAASSAEGGVSSQAATTNNNLASASAAQPASRLSFNAFPSASVSAPAPTADPLQAALATLRAGLSQADYLTAVQTLEKILSNIVTQPMEEKYRSLKKSNAAFQRKLGGKRGGDELMKAAGFIVEIREGVEYYALQASAEAWPKLVATHGILQAVVRQAQAISAAPAPPPVPPTIGSSSNMPFNFDQIPSDFMSNPVALQGMLQDPMVQNMIRNDPRLRDSPYMEQMLNNPALLRQVSQAMQDPAMRQQMQQRAAEFASGGGFGGMPPSFNNFISNNARNSTAADQQQGASDEQMTEEEMIAEAIRRSLQDGS</sequence>
<accession>A0A1Z5JL72</accession>
<dbReference type="Gene3D" id="3.10.20.90">
    <property type="entry name" value="Phosphatidylinositol 3-kinase Catalytic Subunit, Chain A, domain 1"/>
    <property type="match status" value="1"/>
</dbReference>
<dbReference type="InterPro" id="IPR000626">
    <property type="entry name" value="Ubiquitin-like_dom"/>
</dbReference>